<dbReference type="PROSITE" id="PS50835">
    <property type="entry name" value="IG_LIKE"/>
    <property type="match status" value="15"/>
</dbReference>
<dbReference type="SMART" id="SM00409">
    <property type="entry name" value="IG"/>
    <property type="match status" value="15"/>
</dbReference>
<feature type="domain" description="Ig-like" evidence="5">
    <location>
        <begin position="80"/>
        <end position="153"/>
    </location>
</feature>
<feature type="domain" description="Ig-like" evidence="5">
    <location>
        <begin position="613"/>
        <end position="696"/>
    </location>
</feature>
<feature type="domain" description="Ig-like" evidence="5">
    <location>
        <begin position="524"/>
        <end position="605"/>
    </location>
</feature>
<dbReference type="InterPro" id="IPR013106">
    <property type="entry name" value="Ig_V-set"/>
</dbReference>
<dbReference type="SMART" id="SM00408">
    <property type="entry name" value="IGc2"/>
    <property type="match status" value="15"/>
</dbReference>
<dbReference type="Proteomes" id="UP000694888">
    <property type="component" value="Unplaced"/>
</dbReference>
<feature type="domain" description="Ig-like" evidence="5">
    <location>
        <begin position="254"/>
        <end position="338"/>
    </location>
</feature>
<proteinExistence type="predicted"/>
<dbReference type="InterPro" id="IPR003599">
    <property type="entry name" value="Ig_sub"/>
</dbReference>
<dbReference type="SUPFAM" id="SSF48726">
    <property type="entry name" value="Immunoglobulin"/>
    <property type="match status" value="13"/>
</dbReference>
<dbReference type="InterPro" id="IPR052598">
    <property type="entry name" value="IgSF_CEA-related"/>
</dbReference>
<feature type="domain" description="Ig-like" evidence="5">
    <location>
        <begin position="1144"/>
        <end position="1215"/>
    </location>
</feature>
<feature type="domain" description="Ig-like" evidence="5">
    <location>
        <begin position="790"/>
        <end position="869"/>
    </location>
</feature>
<keyword evidence="2" id="KW-1015">Disulfide bond</keyword>
<dbReference type="Gene3D" id="2.60.40.10">
    <property type="entry name" value="Immunoglobulins"/>
    <property type="match status" value="15"/>
</dbReference>
<feature type="domain" description="Ig-like" evidence="5">
    <location>
        <begin position="343"/>
        <end position="426"/>
    </location>
</feature>
<dbReference type="InterPro" id="IPR003598">
    <property type="entry name" value="Ig_sub2"/>
</dbReference>
<keyword evidence="3" id="KW-0325">Glycoprotein</keyword>
<dbReference type="InterPro" id="IPR036179">
    <property type="entry name" value="Ig-like_dom_sf"/>
</dbReference>
<evidence type="ECO:0000256" key="1">
    <source>
        <dbReference type="ARBA" id="ARBA00022729"/>
    </source>
</evidence>
<feature type="domain" description="Ig-like" evidence="5">
    <location>
        <begin position="434"/>
        <end position="514"/>
    </location>
</feature>
<keyword evidence="1" id="KW-0732">Signal</keyword>
<evidence type="ECO:0000256" key="2">
    <source>
        <dbReference type="ARBA" id="ARBA00023157"/>
    </source>
</evidence>
<protein>
    <submittedName>
        <fullName evidence="7">Hemicentin-1</fullName>
    </submittedName>
</protein>
<reference evidence="7" key="1">
    <citation type="submission" date="2025-08" db="UniProtKB">
        <authorList>
            <consortium name="RefSeq"/>
        </authorList>
    </citation>
    <scope>IDENTIFICATION</scope>
</reference>
<feature type="domain" description="Ig-like" evidence="5">
    <location>
        <begin position="879"/>
        <end position="952"/>
    </location>
</feature>
<feature type="domain" description="Ig-like" evidence="5">
    <location>
        <begin position="166"/>
        <end position="247"/>
    </location>
</feature>
<evidence type="ECO:0000256" key="3">
    <source>
        <dbReference type="ARBA" id="ARBA00023180"/>
    </source>
</evidence>
<dbReference type="SMART" id="SM00406">
    <property type="entry name" value="IGv"/>
    <property type="match status" value="3"/>
</dbReference>
<feature type="domain" description="Ig-like" evidence="5">
    <location>
        <begin position="1"/>
        <end position="72"/>
    </location>
</feature>
<feature type="domain" description="Ig-like" evidence="5">
    <location>
        <begin position="702"/>
        <end position="780"/>
    </location>
</feature>
<keyword evidence="6" id="KW-1185">Reference proteome</keyword>
<feature type="domain" description="Ig-like" evidence="5">
    <location>
        <begin position="969"/>
        <end position="1046"/>
    </location>
</feature>
<dbReference type="Pfam" id="PF13895">
    <property type="entry name" value="Ig_2"/>
    <property type="match status" value="7"/>
</dbReference>
<accession>A0ABM0ZVR7</accession>
<dbReference type="InterPro" id="IPR013783">
    <property type="entry name" value="Ig-like_fold"/>
</dbReference>
<keyword evidence="4" id="KW-0393">Immunoglobulin domain</keyword>
<dbReference type="Pfam" id="PF13927">
    <property type="entry name" value="Ig_3"/>
    <property type="match status" value="7"/>
</dbReference>
<feature type="domain" description="Ig-like" evidence="5">
    <location>
        <begin position="1056"/>
        <end position="1134"/>
    </location>
</feature>
<dbReference type="InterPro" id="IPR007110">
    <property type="entry name" value="Ig-like_dom"/>
</dbReference>
<evidence type="ECO:0000313" key="7">
    <source>
        <dbReference type="RefSeq" id="XP_012935544.1"/>
    </source>
</evidence>
<sequence>MDGSDVTLTCTSTSSGVQTVQWYKDGQAEGSTSTSSELSLNPYAASTHDGEYSCEVTISGVMSLTSDYLTLTGSAQPTAPTISSSLTDIYEGSSPTLTCTSSSASSMTLTYEWFRSGTQVPGEFSSTYMILSADSSHDGMYTCKALVSSTVFSDISASFSVSVRQPPSKPLSVIGSLLAVPDGDSTTLTCNHGNTGTLTYTWMKDGQVVSGSASTLVVSSFASSDAGDYTCAVVEAPLSSPESDPLAVVYAAVPQTPSLSSSASSTVETGTSVTLTCATLSSHGTVTYSFLQETTEVQSGPSATYDLTSTAPSNSGSYTCVATIYNVDSAPSSADSLQVVDNPGVPTVLSNVADPNLGDDVTLTCSVTSVATITSYRWYKGSVQLTGEVAATLTFTNIQTTAAGSYTCKAFIDTVDSDQSQAYSVTVLVPPSQPTLASSLAQGMTVIATGSDVTFTCTATESDVTFKWYKGSDLVSGQSSSTYVLTSVDNTKEGTYSCKASNNAGDSPSSNSVSFTVQDPISKPYITSSQAVVGEGDDVTLTCNTDSSPVSAFTYSWVKDAGSPLSETGRDLQITGASQSTDGGSYTCTITDTLTSDPSNWFTLTVYTVPEKPTISMTPTTINVNDAVIMTCTSSSESSLSLTYEWLLDNNLRSETTKGLTLHAFNPSTDTGTYKCAAVHSGVKSAYSDGTSVALSGAPALPSLTMSPSSFAIGDSVTLECSTTTSAITTFSYSKNGVTVSGESASTLVISSFASTDTGGYTCRAISGSGVESVDSAELPVAPTGTPNTPVVTVSPTTFMDGTDVTLTCSSTSTGTKSYQWYKNGQAEGAASASGDLSLNPYASSTHDGEYSCEVTISGFTSLMSDSLTLVASTKPASPTISSSLTDIYKGSSPILTCTSTSASSMTLSYQWFRSGTQVPGEFSSTYMILSADSSHDGTYTCKALVSSAVFSDDSASFPLSVRQTPTKPSSVTATSVAVPNGGSTTLTCNHGNAGALTFIWEKDGVTVSGSASTLVLSSFTSSSAGDYTCAVREAPLTSLQSDPLNIYLAVAPNTPSLSSSPSTFNTGDAVTLTCTTTTMGSGITYQFLRDGTSVSDQASSTYSIGSFATSDTGAYTCTVTKDSLVSAESATVSLAANGAPARPSLTTSDAYVIAGNSATLTCASTSSGTKTYSWKKDGQAISGSDATLTVSSFSSSSEGSYTCQVTISSIPSLDSPVVDLTLAVGPANSVVLKKGSVVLGSVHSEVSSSDLNVTCEATCTPTCSFSWTKPDSSTVSSSTLSLTNLQLVHEGTYTCTATNLAGSAGQAFELRVTAGARAVTPTSLSFLMLAVVLSYAGSKL</sequence>
<dbReference type="CDD" id="cd00096">
    <property type="entry name" value="Ig"/>
    <property type="match status" value="2"/>
</dbReference>
<evidence type="ECO:0000313" key="6">
    <source>
        <dbReference type="Proteomes" id="UP000694888"/>
    </source>
</evidence>
<dbReference type="GeneID" id="101858614"/>
<dbReference type="RefSeq" id="XP_012935544.1">
    <property type="nucleotide sequence ID" value="XM_013080090.1"/>
</dbReference>
<dbReference type="PANTHER" id="PTHR44337">
    <property type="entry name" value="CARCINOEMBRYONIC ANTIGEN-RELATED CELL ADHESION MOLECULE 8"/>
    <property type="match status" value="1"/>
</dbReference>
<evidence type="ECO:0000256" key="4">
    <source>
        <dbReference type="ARBA" id="ARBA00023319"/>
    </source>
</evidence>
<organism evidence="6 7">
    <name type="scientific">Aplysia californica</name>
    <name type="common">California sea hare</name>
    <dbReference type="NCBI Taxonomy" id="6500"/>
    <lineage>
        <taxon>Eukaryota</taxon>
        <taxon>Metazoa</taxon>
        <taxon>Spiralia</taxon>
        <taxon>Lophotrochozoa</taxon>
        <taxon>Mollusca</taxon>
        <taxon>Gastropoda</taxon>
        <taxon>Heterobranchia</taxon>
        <taxon>Euthyneura</taxon>
        <taxon>Tectipleura</taxon>
        <taxon>Aplysiida</taxon>
        <taxon>Aplysioidea</taxon>
        <taxon>Aplysiidae</taxon>
        <taxon>Aplysia</taxon>
    </lineage>
</organism>
<dbReference type="PANTHER" id="PTHR44337:SF20">
    <property type="entry name" value="CARCINOEMBRYONIC ANTIGEN-RELATED CELL ADHESION MOLECULE 5-RELATED"/>
    <property type="match status" value="1"/>
</dbReference>
<name>A0ABM0ZVR7_APLCA</name>
<gene>
    <name evidence="7" type="primary">LOC101858614</name>
</gene>
<evidence type="ECO:0000259" key="5">
    <source>
        <dbReference type="PROSITE" id="PS50835"/>
    </source>
</evidence>
<feature type="domain" description="Ig-like" evidence="5">
    <location>
        <begin position="1217"/>
        <end position="1314"/>
    </location>
</feature>